<keyword evidence="2" id="KW-0812">Transmembrane</keyword>
<dbReference type="Proteomes" id="UP000263486">
    <property type="component" value="Unassembled WGS sequence"/>
</dbReference>
<dbReference type="InterPro" id="IPR045584">
    <property type="entry name" value="Pilin-like"/>
</dbReference>
<dbReference type="InterPro" id="IPR012902">
    <property type="entry name" value="N_methyl_site"/>
</dbReference>
<keyword evidence="1" id="KW-0488">Methylation</keyword>
<dbReference type="InterPro" id="IPR000983">
    <property type="entry name" value="Bac_GSPG_pilin"/>
</dbReference>
<protein>
    <submittedName>
        <fullName evidence="3">Prepilin-type N-terminal cleavage/methylation domain-containing protein</fullName>
    </submittedName>
</protein>
<evidence type="ECO:0000313" key="3">
    <source>
        <dbReference type="EMBL" id="REI40238.1"/>
    </source>
</evidence>
<keyword evidence="4" id="KW-1185">Reference proteome</keyword>
<evidence type="ECO:0000256" key="1">
    <source>
        <dbReference type="ARBA" id="ARBA00022481"/>
    </source>
</evidence>
<evidence type="ECO:0000256" key="2">
    <source>
        <dbReference type="SAM" id="Phobius"/>
    </source>
</evidence>
<dbReference type="Gene3D" id="3.30.700.10">
    <property type="entry name" value="Glycoprotein, Type 4 Pilin"/>
    <property type="match status" value="1"/>
</dbReference>
<dbReference type="RefSeq" id="WP_114643067.1">
    <property type="nucleotide sequence ID" value="NZ_JAACIO010000022.1"/>
</dbReference>
<evidence type="ECO:0000313" key="4">
    <source>
        <dbReference type="Proteomes" id="UP000263486"/>
    </source>
</evidence>
<keyword evidence="2" id="KW-1133">Transmembrane helix</keyword>
<reference evidence="3 4" key="1">
    <citation type="submission" date="2018-08" db="EMBL/GenBank/DDBJ databases">
        <title>Draft genome sequence of Psychrilyobacter sp. strain SD5 isolated from Black Sea water.</title>
        <authorList>
            <person name="Yadav S."/>
            <person name="Villanueva L."/>
            <person name="Damste J.S.S."/>
        </authorList>
    </citation>
    <scope>NUCLEOTIDE SEQUENCE [LARGE SCALE GENOMIC DNA]</scope>
    <source>
        <strain evidence="3 4">SD5</strain>
    </source>
</reference>
<accession>A0ABX9KFF0</accession>
<name>A0ABX9KFF0_9FUSO</name>
<dbReference type="PRINTS" id="PR00813">
    <property type="entry name" value="BCTERIALGSPG"/>
</dbReference>
<dbReference type="EMBL" id="QUAJ01000022">
    <property type="protein sequence ID" value="REI40238.1"/>
    <property type="molecule type" value="Genomic_DNA"/>
</dbReference>
<comment type="caution">
    <text evidence="3">The sequence shown here is derived from an EMBL/GenBank/DDBJ whole genome shotgun (WGS) entry which is preliminary data.</text>
</comment>
<dbReference type="PROSITE" id="PS00409">
    <property type="entry name" value="PROKAR_NTER_METHYL"/>
    <property type="match status" value="1"/>
</dbReference>
<organism evidence="3 4">
    <name type="scientific">Psychrilyobacter piezotolerans</name>
    <dbReference type="NCBI Taxonomy" id="2293438"/>
    <lineage>
        <taxon>Bacteria</taxon>
        <taxon>Fusobacteriati</taxon>
        <taxon>Fusobacteriota</taxon>
        <taxon>Fusobacteriia</taxon>
        <taxon>Fusobacteriales</taxon>
        <taxon>Fusobacteriaceae</taxon>
        <taxon>Psychrilyobacter</taxon>
    </lineage>
</organism>
<gene>
    <name evidence="3" type="ORF">DYH56_11745</name>
</gene>
<dbReference type="Pfam" id="PF07963">
    <property type="entry name" value="N_methyl"/>
    <property type="match status" value="1"/>
</dbReference>
<keyword evidence="2" id="KW-0472">Membrane</keyword>
<dbReference type="SUPFAM" id="SSF54523">
    <property type="entry name" value="Pili subunits"/>
    <property type="match status" value="1"/>
</dbReference>
<sequence length="163" mass="16882">MKRLKKGFTLIELLVVIAIIGILATTLAPKLREQLAKAKDSKAIAVLGAARTGVSILSLDKMVQTTGTTMTAIKFSEIIGKLDKRSNELIDSTGGIAIGGSRTAADAAALTYGGKVAFSSTSSGSIMSETGTTPVTDDGADIYLMKSTGAEAYSTEGKAWLAY</sequence>
<proteinExistence type="predicted"/>
<feature type="transmembrane region" description="Helical" evidence="2">
    <location>
        <begin position="7"/>
        <end position="28"/>
    </location>
</feature>
<dbReference type="NCBIfam" id="TIGR02532">
    <property type="entry name" value="IV_pilin_GFxxxE"/>
    <property type="match status" value="1"/>
</dbReference>